<dbReference type="SUPFAM" id="SSF56112">
    <property type="entry name" value="Protein kinase-like (PK-like)"/>
    <property type="match status" value="1"/>
</dbReference>
<dbReference type="Gene3D" id="3.30.200.20">
    <property type="entry name" value="Phosphorylase Kinase, domain 1"/>
    <property type="match status" value="1"/>
</dbReference>
<evidence type="ECO:0000313" key="9">
    <source>
        <dbReference type="Proteomes" id="UP001437256"/>
    </source>
</evidence>
<evidence type="ECO:0000313" key="8">
    <source>
        <dbReference type="EMBL" id="KAL0071221.1"/>
    </source>
</evidence>
<keyword evidence="2" id="KW-0808">Transferase</keyword>
<dbReference type="Gene3D" id="1.10.510.10">
    <property type="entry name" value="Transferase(Phosphotransferase) domain 1"/>
    <property type="match status" value="1"/>
</dbReference>
<evidence type="ECO:0000256" key="2">
    <source>
        <dbReference type="ARBA" id="ARBA00022679"/>
    </source>
</evidence>
<dbReference type="InterPro" id="IPR000719">
    <property type="entry name" value="Prot_kinase_dom"/>
</dbReference>
<dbReference type="PROSITE" id="PS50011">
    <property type="entry name" value="PROTEIN_KINASE_DOM"/>
    <property type="match status" value="1"/>
</dbReference>
<dbReference type="InterPro" id="IPR011009">
    <property type="entry name" value="Kinase-like_dom_sf"/>
</dbReference>
<reference evidence="8 9" key="1">
    <citation type="submission" date="2024-05" db="EMBL/GenBank/DDBJ databases">
        <title>A draft genome resource for the thread blight pathogen Marasmius tenuissimus strain MS-2.</title>
        <authorList>
            <person name="Yulfo-Soto G.E."/>
            <person name="Baruah I.K."/>
            <person name="Amoako-Attah I."/>
            <person name="Bukari Y."/>
            <person name="Meinhardt L.W."/>
            <person name="Bailey B.A."/>
            <person name="Cohen S.P."/>
        </authorList>
    </citation>
    <scope>NUCLEOTIDE SEQUENCE [LARGE SCALE GENOMIC DNA]</scope>
    <source>
        <strain evidence="8 9">MS-2</strain>
    </source>
</reference>
<name>A0ABR3ACX6_9AGAR</name>
<feature type="compositionally biased region" description="Polar residues" evidence="6">
    <location>
        <begin position="781"/>
        <end position="790"/>
    </location>
</feature>
<keyword evidence="1" id="KW-0723">Serine/threonine-protein kinase</keyword>
<keyword evidence="9" id="KW-1185">Reference proteome</keyword>
<keyword evidence="4" id="KW-0418">Kinase</keyword>
<feature type="region of interest" description="Disordered" evidence="6">
    <location>
        <begin position="962"/>
        <end position="987"/>
    </location>
</feature>
<comment type="caution">
    <text evidence="8">The sequence shown here is derived from an EMBL/GenBank/DDBJ whole genome shotgun (WGS) entry which is preliminary data.</text>
</comment>
<sequence length="999" mass="109257">MHDPQLSCLVPAGSVLLQFRQSTCNSRPLEQDEYREVHYRNQLFLSSSPESELFQSKLTSITPNPRLLDWEPLQNSPVPSFFSPEAFSTPKITIESRISIPSPPLLPDDVPSISDECSSPLSDTASSPVKNSLLSFGIIGALRSGECGKVLLGHSGGPSGARTLHAIKVLRKDGLDRYGVEEVKRELRTLRVIAEVSRLQEDSVQGVGFLQTMSESFQNDRYVVIVSDYLPVSLAEPKTAARFRLEASSPINGLSVSASLPLVFPSACLQCDSANTMASFRLLAAELVLALRFLHQNGIIHQDVKPGNVMVSAEGHIVLGDFGASAALPFSMEYDDFPVGSSADASATKMYQPVVLQGDDIVTFTPRYAAPELLCRNDADLVVYDERVDWFSCGVVLYELATGALPFQADLLKEIPQSRRSVGDFSLAFGDLERLINATIGCEHASLEAFLKALLAHHASDRLSGEDVKLHPFFDPVSSLWDEISAMEHPPLPCPTLPFLESDISSSTSGGTLKDLQPLCMEDSMVIDDLFREAGLRITCSSDNAKCSSNDGARAVEEEANLDGLKYGAAFDVNPAGSPNLGCALDHKHRSSIEDISEIQPFPSTASIIFPSKEQPFPAGPSSSQATKDPLTTRSPRARRLVPSFCSVHDSGVDMSCDADISSSLEADMSTNIDFEEVTMMDMSRNIPSPVQQYETMLSPSLAYERLLLPQSTKQRQPLRAIRNEISRTSLPRSPTTSTARRSTRHMRKFDLAGSCSTISEDKPSGSPRNRRLSEPIPSPRSRSTNNRVQRPSIPPVSHSNNTRASASPLVTIGPSNPNRPRRSSLPVQYKGHTTPKGYAKRTSFAAYRGVPDEFGVASSPRSRRISESWTLEEELTISVLNAMDFPRDIRHFEDPAAGRSTMPRSRRDSYLGGARRATLSVFGSIRGRDSCPADTERITPIVPQAAIEVPQTQKRRLSILTKRQKPTSLLPSQTETGPSSPRKALGGFFKRLKRLSGL</sequence>
<dbReference type="InterPro" id="IPR008271">
    <property type="entry name" value="Ser/Thr_kinase_AS"/>
</dbReference>
<feature type="domain" description="Protein kinase" evidence="7">
    <location>
        <begin position="136"/>
        <end position="474"/>
    </location>
</feature>
<evidence type="ECO:0000259" key="7">
    <source>
        <dbReference type="PROSITE" id="PS50011"/>
    </source>
</evidence>
<protein>
    <recommendedName>
        <fullName evidence="7">Protein kinase domain-containing protein</fullName>
    </recommendedName>
</protein>
<dbReference type="SMART" id="SM00220">
    <property type="entry name" value="S_TKc"/>
    <property type="match status" value="1"/>
</dbReference>
<proteinExistence type="predicted"/>
<keyword evidence="3" id="KW-0547">Nucleotide-binding</keyword>
<feature type="region of interest" description="Disordered" evidence="6">
    <location>
        <begin position="714"/>
        <end position="837"/>
    </location>
</feature>
<evidence type="ECO:0000256" key="1">
    <source>
        <dbReference type="ARBA" id="ARBA00022527"/>
    </source>
</evidence>
<feature type="compositionally biased region" description="Polar residues" evidence="6">
    <location>
        <begin position="967"/>
        <end position="980"/>
    </location>
</feature>
<evidence type="ECO:0000256" key="6">
    <source>
        <dbReference type="SAM" id="MobiDB-lite"/>
    </source>
</evidence>
<dbReference type="Pfam" id="PF00069">
    <property type="entry name" value="Pkinase"/>
    <property type="match status" value="1"/>
</dbReference>
<organism evidence="8 9">
    <name type="scientific">Marasmius tenuissimus</name>
    <dbReference type="NCBI Taxonomy" id="585030"/>
    <lineage>
        <taxon>Eukaryota</taxon>
        <taxon>Fungi</taxon>
        <taxon>Dikarya</taxon>
        <taxon>Basidiomycota</taxon>
        <taxon>Agaricomycotina</taxon>
        <taxon>Agaricomycetes</taxon>
        <taxon>Agaricomycetidae</taxon>
        <taxon>Agaricales</taxon>
        <taxon>Marasmiineae</taxon>
        <taxon>Marasmiaceae</taxon>
        <taxon>Marasmius</taxon>
    </lineage>
</organism>
<dbReference type="PROSITE" id="PS00108">
    <property type="entry name" value="PROTEIN_KINASE_ST"/>
    <property type="match status" value="1"/>
</dbReference>
<dbReference type="EMBL" id="JBBXMP010000004">
    <property type="protein sequence ID" value="KAL0071221.1"/>
    <property type="molecule type" value="Genomic_DNA"/>
</dbReference>
<evidence type="ECO:0000256" key="3">
    <source>
        <dbReference type="ARBA" id="ARBA00022741"/>
    </source>
</evidence>
<keyword evidence="5" id="KW-0067">ATP-binding</keyword>
<feature type="compositionally biased region" description="Low complexity" evidence="6">
    <location>
        <begin position="727"/>
        <end position="741"/>
    </location>
</feature>
<dbReference type="Proteomes" id="UP001437256">
    <property type="component" value="Unassembled WGS sequence"/>
</dbReference>
<evidence type="ECO:0000256" key="4">
    <source>
        <dbReference type="ARBA" id="ARBA00022777"/>
    </source>
</evidence>
<accession>A0ABR3ACX6</accession>
<gene>
    <name evidence="8" type="ORF">AAF712_001787</name>
</gene>
<feature type="region of interest" description="Disordered" evidence="6">
    <location>
        <begin position="610"/>
        <end position="637"/>
    </location>
</feature>
<dbReference type="PANTHER" id="PTHR24351">
    <property type="entry name" value="RIBOSOMAL PROTEIN S6 KINASE"/>
    <property type="match status" value="1"/>
</dbReference>
<evidence type="ECO:0000256" key="5">
    <source>
        <dbReference type="ARBA" id="ARBA00022840"/>
    </source>
</evidence>
<feature type="compositionally biased region" description="Polar residues" evidence="6">
    <location>
        <begin position="621"/>
        <end position="635"/>
    </location>
</feature>